<dbReference type="AlphaFoldDB" id="W1PBC9"/>
<organism evidence="2 3">
    <name type="scientific">Amborella trichopoda</name>
    <dbReference type="NCBI Taxonomy" id="13333"/>
    <lineage>
        <taxon>Eukaryota</taxon>
        <taxon>Viridiplantae</taxon>
        <taxon>Streptophyta</taxon>
        <taxon>Embryophyta</taxon>
        <taxon>Tracheophyta</taxon>
        <taxon>Spermatophyta</taxon>
        <taxon>Magnoliopsida</taxon>
        <taxon>Amborellales</taxon>
        <taxon>Amborellaceae</taxon>
        <taxon>Amborella</taxon>
    </lineage>
</organism>
<dbReference type="Gramene" id="ERN04921">
    <property type="protein sequence ID" value="ERN04921"/>
    <property type="gene ID" value="AMTR_s00080p00093800"/>
</dbReference>
<feature type="region of interest" description="Disordered" evidence="1">
    <location>
        <begin position="174"/>
        <end position="222"/>
    </location>
</feature>
<name>W1PBC9_AMBTC</name>
<gene>
    <name evidence="2" type="ORF">AMTR_s00080p00093800</name>
</gene>
<reference evidence="3" key="1">
    <citation type="journal article" date="2013" name="Science">
        <title>The Amborella genome and the evolution of flowering plants.</title>
        <authorList>
            <consortium name="Amborella Genome Project"/>
        </authorList>
    </citation>
    <scope>NUCLEOTIDE SEQUENCE [LARGE SCALE GENOMIC DNA]</scope>
</reference>
<accession>W1PBC9</accession>
<dbReference type="EMBL" id="KI394095">
    <property type="protein sequence ID" value="ERN04921.1"/>
    <property type="molecule type" value="Genomic_DNA"/>
</dbReference>
<evidence type="ECO:0000313" key="2">
    <source>
        <dbReference type="EMBL" id="ERN04921.1"/>
    </source>
</evidence>
<evidence type="ECO:0000256" key="1">
    <source>
        <dbReference type="SAM" id="MobiDB-lite"/>
    </source>
</evidence>
<dbReference type="Proteomes" id="UP000017836">
    <property type="component" value="Unassembled WGS sequence"/>
</dbReference>
<keyword evidence="3" id="KW-1185">Reference proteome</keyword>
<proteinExistence type="predicted"/>
<sequence length="222" mass="24611">MTGLGEGRPQKVGEEGVEDCLSLGDQGEVQLCLRMGPARRRAVVVQSLKADSREEGMRSEVRTMVAEERGVVTFWGSPSMKTKSSELGLVLRKEWAAKGVRRDILRWLRRGRRKRSEIKWVKGGNKKNRGWGKRKARGGSEEERGRRCLGLSASRWGAEGWTIEIGVAVKREERDREAALGGSTCKRGEEGTDMGESGSSPNKEAACRLRGVARGMWRQSPG</sequence>
<evidence type="ECO:0000313" key="3">
    <source>
        <dbReference type="Proteomes" id="UP000017836"/>
    </source>
</evidence>
<dbReference type="HOGENOM" id="CLU_1246850_0_0_1"/>
<protein>
    <submittedName>
        <fullName evidence="2">Uncharacterized protein</fullName>
    </submittedName>
</protein>